<reference evidence="12 13" key="2">
    <citation type="submission" date="2017-08" db="EMBL/GenBank/DDBJ databases">
        <authorList>
            <person name="de Groot N.N."/>
        </authorList>
    </citation>
    <scope>NUCLEOTIDE SEQUENCE [LARGE SCALE GENOMIC DNA]</scope>
    <source>
        <strain evidence="12 13">USBA 78</strain>
    </source>
</reference>
<keyword evidence="6" id="KW-0029">Amino-acid transport</keyword>
<evidence type="ECO:0000256" key="4">
    <source>
        <dbReference type="ARBA" id="ARBA00022475"/>
    </source>
</evidence>
<keyword evidence="5 9" id="KW-0812">Transmembrane</keyword>
<evidence type="ECO:0000256" key="6">
    <source>
        <dbReference type="ARBA" id="ARBA00022970"/>
    </source>
</evidence>
<dbReference type="AlphaFoldDB" id="A0A154KTR1"/>
<dbReference type="Gene3D" id="1.10.3720.10">
    <property type="entry name" value="MetI-like"/>
    <property type="match status" value="2"/>
</dbReference>
<evidence type="ECO:0000313" key="11">
    <source>
        <dbReference type="EMBL" id="RCK48408.1"/>
    </source>
</evidence>
<evidence type="ECO:0000313" key="14">
    <source>
        <dbReference type="Proteomes" id="UP000252266"/>
    </source>
</evidence>
<dbReference type="GO" id="GO:0043190">
    <property type="term" value="C:ATP-binding cassette (ABC) transporter complex"/>
    <property type="evidence" value="ECO:0007669"/>
    <property type="project" value="InterPro"/>
</dbReference>
<evidence type="ECO:0000313" key="12">
    <source>
        <dbReference type="EMBL" id="SOB91678.1"/>
    </source>
</evidence>
<evidence type="ECO:0000256" key="1">
    <source>
        <dbReference type="ARBA" id="ARBA00004429"/>
    </source>
</evidence>
<reference evidence="11 14" key="1">
    <citation type="submission" date="2014-07" db="EMBL/GenBank/DDBJ databases">
        <title>Draft genome sequence of Thalassospira xiamenensis IB13.</title>
        <authorList>
            <person name="Lai Q."/>
            <person name="Shao Z."/>
        </authorList>
    </citation>
    <scope>NUCLEOTIDE SEQUENCE [LARGE SCALE GENOMIC DNA]</scope>
    <source>
        <strain evidence="11 14">IB13</strain>
    </source>
</reference>
<accession>A0A154KTR1</accession>
<dbReference type="PROSITE" id="PS50928">
    <property type="entry name" value="ABC_TM1"/>
    <property type="match status" value="1"/>
</dbReference>
<comment type="subcellular location">
    <subcellularLocation>
        <location evidence="1">Cell inner membrane</location>
        <topology evidence="1">Multi-pass membrane protein</topology>
    </subcellularLocation>
    <subcellularLocation>
        <location evidence="9">Cell membrane</location>
        <topology evidence="9">Multi-pass membrane protein</topology>
    </subcellularLocation>
</comment>
<name>A0A154KTR1_9PROT</name>
<feature type="transmembrane region" description="Helical" evidence="9">
    <location>
        <begin position="100"/>
        <end position="118"/>
    </location>
</feature>
<feature type="transmembrane region" description="Helical" evidence="9">
    <location>
        <begin position="367"/>
        <end position="389"/>
    </location>
</feature>
<feature type="transmembrane region" description="Helical" evidence="9">
    <location>
        <begin position="187"/>
        <end position="208"/>
    </location>
</feature>
<evidence type="ECO:0000256" key="3">
    <source>
        <dbReference type="ARBA" id="ARBA00022448"/>
    </source>
</evidence>
<proteinExistence type="inferred from homology"/>
<comment type="similarity">
    <text evidence="2">Belongs to the binding-protein-dependent transport system permease family. HisMQ subfamily.</text>
</comment>
<evidence type="ECO:0000256" key="2">
    <source>
        <dbReference type="ARBA" id="ARBA00010072"/>
    </source>
</evidence>
<dbReference type="CDD" id="cd06261">
    <property type="entry name" value="TM_PBP2"/>
    <property type="match status" value="1"/>
</dbReference>
<dbReference type="Proteomes" id="UP000252266">
    <property type="component" value="Unassembled WGS sequence"/>
</dbReference>
<organism evidence="11 14">
    <name type="scientific">Thalassospira xiamenensis</name>
    <dbReference type="NCBI Taxonomy" id="220697"/>
    <lineage>
        <taxon>Bacteria</taxon>
        <taxon>Pseudomonadati</taxon>
        <taxon>Pseudomonadota</taxon>
        <taxon>Alphaproteobacteria</taxon>
        <taxon>Rhodospirillales</taxon>
        <taxon>Thalassospiraceae</taxon>
        <taxon>Thalassospira</taxon>
    </lineage>
</organism>
<evidence type="ECO:0000313" key="13">
    <source>
        <dbReference type="Proteomes" id="UP000219068"/>
    </source>
</evidence>
<dbReference type="InterPro" id="IPR000515">
    <property type="entry name" value="MetI-like"/>
</dbReference>
<dbReference type="NCBIfam" id="TIGR01726">
    <property type="entry name" value="HEQRo_perm_3TM"/>
    <property type="match status" value="1"/>
</dbReference>
<dbReference type="EMBL" id="OBMM01000001">
    <property type="protein sequence ID" value="SOB91678.1"/>
    <property type="molecule type" value="Genomic_DNA"/>
</dbReference>
<feature type="domain" description="ABC transmembrane type-1" evidence="10">
    <location>
        <begin position="94"/>
        <end position="386"/>
    </location>
</feature>
<evidence type="ECO:0000259" key="10">
    <source>
        <dbReference type="PROSITE" id="PS50928"/>
    </source>
</evidence>
<dbReference type="PANTHER" id="PTHR30614">
    <property type="entry name" value="MEMBRANE COMPONENT OF AMINO ACID ABC TRANSPORTER"/>
    <property type="match status" value="1"/>
</dbReference>
<keyword evidence="7 9" id="KW-1133">Transmembrane helix</keyword>
<dbReference type="EMBL" id="JPWJ01000008">
    <property type="protein sequence ID" value="RCK48408.1"/>
    <property type="molecule type" value="Genomic_DNA"/>
</dbReference>
<dbReference type="Pfam" id="PF00528">
    <property type="entry name" value="BPD_transp_1"/>
    <property type="match status" value="1"/>
</dbReference>
<feature type="transmembrane region" description="Helical" evidence="9">
    <location>
        <begin position="220"/>
        <end position="240"/>
    </location>
</feature>
<evidence type="ECO:0000256" key="9">
    <source>
        <dbReference type="RuleBase" id="RU363032"/>
    </source>
</evidence>
<keyword evidence="8 9" id="KW-0472">Membrane</keyword>
<dbReference type="PANTHER" id="PTHR30614:SF37">
    <property type="entry name" value="AMINO-ACID ABC TRANSPORTER PERMEASE PROTEIN YHDX-RELATED"/>
    <property type="match status" value="1"/>
</dbReference>
<keyword evidence="3 9" id="KW-0813">Transport</keyword>
<feature type="transmembrane region" description="Helical" evidence="9">
    <location>
        <begin position="139"/>
        <end position="157"/>
    </location>
</feature>
<gene>
    <name evidence="12" type="ORF">SAMN05428964_101456</name>
    <name evidence="11" type="ORF">TH44_14825</name>
</gene>
<dbReference type="RefSeq" id="WP_062949050.1">
    <property type="nucleotide sequence ID" value="NZ_JALLPZ010000001.1"/>
</dbReference>
<dbReference type="GO" id="GO:0006865">
    <property type="term" value="P:amino acid transport"/>
    <property type="evidence" value="ECO:0007669"/>
    <property type="project" value="UniProtKB-KW"/>
</dbReference>
<dbReference type="InterPro" id="IPR043429">
    <property type="entry name" value="ArtM/GltK/GlnP/TcyL/YhdX-like"/>
</dbReference>
<evidence type="ECO:0000256" key="7">
    <source>
        <dbReference type="ARBA" id="ARBA00022989"/>
    </source>
</evidence>
<evidence type="ECO:0000256" key="5">
    <source>
        <dbReference type="ARBA" id="ARBA00022692"/>
    </source>
</evidence>
<dbReference type="GO" id="GO:0022857">
    <property type="term" value="F:transmembrane transporter activity"/>
    <property type="evidence" value="ECO:0007669"/>
    <property type="project" value="InterPro"/>
</dbReference>
<dbReference type="InterPro" id="IPR010065">
    <property type="entry name" value="AA_ABC_transptr_permease_3TM"/>
</dbReference>
<feature type="transmembrane region" description="Helical" evidence="9">
    <location>
        <begin position="28"/>
        <end position="46"/>
    </location>
</feature>
<dbReference type="InterPro" id="IPR035906">
    <property type="entry name" value="MetI-like_sf"/>
</dbReference>
<keyword evidence="4" id="KW-1003">Cell membrane</keyword>
<protein>
    <submittedName>
        <fullName evidence="12">Amino acid ABC transporter membrane protein 1, PAAT family</fullName>
    </submittedName>
    <submittedName>
        <fullName evidence="11">Amino acid ABC transporter permease</fullName>
    </submittedName>
</protein>
<evidence type="ECO:0000256" key="8">
    <source>
        <dbReference type="ARBA" id="ARBA00023136"/>
    </source>
</evidence>
<dbReference type="SUPFAM" id="SSF161098">
    <property type="entry name" value="MetI-like"/>
    <property type="match status" value="1"/>
</dbReference>
<sequence>MSKTQNAPGGVRSKTVVDYLNDENVRAILYQIIAIGLVCLAGWYLVSNTLVNLERQNISTGYGFLDLEASFEISESMVQYSAQSSYATALLVGLLNTVKVSLLGIILCTIIGTIFGIARLSSNWIVRKLATVYVETFRNIPVLLQLFFWYAVIPNAFPHPRDAFEPLPGVLLTSRGMYMPVPVADNAYTLMGIAAIIAVVAIFFIKKWAKKRQDETGQPFPIFLVGTGIFVGLVFIAYLIGGAPTDMDMPELKGFNIRGGYNISPEFLAVLIGLTVYTSTYVAEVVRSGIQAVPHGQWEAADSLGIKRSVALRKVILPQSMRVAIPPLTNQYLNLTKNSSLAVAVGYPDLVSVSNTTMNQTGQAIEAISIFMSIYLGLSLLTSLFMNWFNKKMALVER</sequence>
<dbReference type="Proteomes" id="UP000219068">
    <property type="component" value="Unassembled WGS sequence"/>
</dbReference>